<name>A0A6N9T9J6_9HYPH</name>
<proteinExistence type="predicted"/>
<protein>
    <submittedName>
        <fullName evidence="2">Plasmid mobilization relaxosome protein MobC</fullName>
    </submittedName>
</protein>
<dbReference type="AlphaFoldDB" id="A0A6N9T9J6"/>
<comment type="caution">
    <text evidence="2">The sequence shown here is derived from an EMBL/GenBank/DDBJ whole genome shotgun (WGS) entry which is preliminary data.</text>
</comment>
<dbReference type="Pfam" id="PF07328">
    <property type="entry name" value="VirD1"/>
    <property type="match status" value="1"/>
</dbReference>
<sequence>MSGGDWTDEASSRTPEPADRTIPVKMTASELAEFDATIAPLGLKRNRALRIAARRIGGFLEADPETLAAIRDIQAQITGIARNVNQIAKAANRTHDPDYRAFMEERRELGKALARLERHLLKITITAARRDDGKARLCRAASE</sequence>
<accession>A0A6N9T9J6</accession>
<feature type="region of interest" description="Disordered" evidence="1">
    <location>
        <begin position="1"/>
        <end position="21"/>
    </location>
</feature>
<evidence type="ECO:0000313" key="2">
    <source>
        <dbReference type="EMBL" id="NDW06726.1"/>
    </source>
</evidence>
<reference evidence="2 3" key="1">
    <citation type="submission" date="2020-01" db="EMBL/GenBank/DDBJ databases">
        <title>Jiella pacifica sp. nov.</title>
        <authorList>
            <person name="Xue Z."/>
            <person name="Zhu S."/>
            <person name="Chen J."/>
            <person name="Yang J."/>
        </authorList>
    </citation>
    <scope>NUCLEOTIDE SEQUENCE [LARGE SCALE GENOMIC DNA]</scope>
    <source>
        <strain evidence="2 3">40Bstr34</strain>
    </source>
</reference>
<keyword evidence="3" id="KW-1185">Reference proteome</keyword>
<evidence type="ECO:0000313" key="3">
    <source>
        <dbReference type="Proteomes" id="UP000469011"/>
    </source>
</evidence>
<organism evidence="2 3">
    <name type="scientific">Jiella pacifica</name>
    <dbReference type="NCBI Taxonomy" id="2696469"/>
    <lineage>
        <taxon>Bacteria</taxon>
        <taxon>Pseudomonadati</taxon>
        <taxon>Pseudomonadota</taxon>
        <taxon>Alphaproteobacteria</taxon>
        <taxon>Hyphomicrobiales</taxon>
        <taxon>Aurantimonadaceae</taxon>
        <taxon>Jiella</taxon>
    </lineage>
</organism>
<dbReference type="GO" id="GO:0004519">
    <property type="term" value="F:endonuclease activity"/>
    <property type="evidence" value="ECO:0007669"/>
    <property type="project" value="InterPro"/>
</dbReference>
<dbReference type="EMBL" id="JAAAMG010000020">
    <property type="protein sequence ID" value="NDW06726.1"/>
    <property type="molecule type" value="Genomic_DNA"/>
</dbReference>
<gene>
    <name evidence="2" type="primary">mobC</name>
    <name evidence="2" type="ORF">GTK09_20110</name>
</gene>
<dbReference type="Proteomes" id="UP000469011">
    <property type="component" value="Unassembled WGS sequence"/>
</dbReference>
<dbReference type="InterPro" id="IPR009933">
    <property type="entry name" value="VirD1"/>
</dbReference>
<evidence type="ECO:0000256" key="1">
    <source>
        <dbReference type="SAM" id="MobiDB-lite"/>
    </source>
</evidence>